<feature type="region of interest" description="Disordered" evidence="1">
    <location>
        <begin position="108"/>
        <end position="138"/>
    </location>
</feature>
<dbReference type="AlphaFoldDB" id="A0A1I7VY76"/>
<dbReference type="WBParaSite" id="EN70_7525">
    <property type="protein sequence ID" value="EN70_7525"/>
    <property type="gene ID" value="EN70_7525"/>
</dbReference>
<dbReference type="Proteomes" id="UP000095285">
    <property type="component" value="Unassembled WGS sequence"/>
</dbReference>
<evidence type="ECO:0000256" key="1">
    <source>
        <dbReference type="SAM" id="MobiDB-lite"/>
    </source>
</evidence>
<proteinExistence type="predicted"/>
<organism evidence="2 3">
    <name type="scientific">Loa loa</name>
    <name type="common">Eye worm</name>
    <name type="synonym">Filaria loa</name>
    <dbReference type="NCBI Taxonomy" id="7209"/>
    <lineage>
        <taxon>Eukaryota</taxon>
        <taxon>Metazoa</taxon>
        <taxon>Ecdysozoa</taxon>
        <taxon>Nematoda</taxon>
        <taxon>Chromadorea</taxon>
        <taxon>Rhabditida</taxon>
        <taxon>Spirurina</taxon>
        <taxon>Spiruromorpha</taxon>
        <taxon>Filarioidea</taxon>
        <taxon>Onchocercidae</taxon>
        <taxon>Loa</taxon>
    </lineage>
</organism>
<name>A0A1I7VY76_LOALO</name>
<sequence length="243" mass="27913">MKYFKVLQSKSEEKSQEWNRGGMRANAHFIKNEQRRDMLSEALNKPRQSRADRSDLWTHRCIHRWSKGKMQPLLAAWCMLPTPTNSSLNWNKYGRKPAMHQRNNTTAMKRHPPVRASQRRQEAKGRAKIIAPRKPNPSKQRIFSLPLQDWTPPHPFSLLTGQWHPTCLSSFVVHFFSTEFLKWVAVLPPISSTLHFYLCLASRPLTAEAAVKAATAKGGERGIILKIAVSIHCGMGRDRRGDR</sequence>
<reference evidence="3" key="2">
    <citation type="submission" date="2016-11" db="UniProtKB">
        <authorList>
            <consortium name="WormBaseParasite"/>
        </authorList>
    </citation>
    <scope>IDENTIFICATION</scope>
</reference>
<reference evidence="2" key="1">
    <citation type="submission" date="2012-04" db="EMBL/GenBank/DDBJ databases">
        <title>The Genome Sequence of Loa loa.</title>
        <authorList>
            <consortium name="The Broad Institute Genome Sequencing Platform"/>
            <consortium name="Broad Institute Genome Sequencing Center for Infectious Disease"/>
            <person name="Nutman T.B."/>
            <person name="Fink D.L."/>
            <person name="Russ C."/>
            <person name="Young S."/>
            <person name="Zeng Q."/>
            <person name="Gargeya S."/>
            <person name="Alvarado L."/>
            <person name="Berlin A."/>
            <person name="Chapman S.B."/>
            <person name="Chen Z."/>
            <person name="Freedman E."/>
            <person name="Gellesch M."/>
            <person name="Goldberg J."/>
            <person name="Griggs A."/>
            <person name="Gujja S."/>
            <person name="Heilman E.R."/>
            <person name="Heiman D."/>
            <person name="Howarth C."/>
            <person name="Mehta T."/>
            <person name="Neiman D."/>
            <person name="Pearson M."/>
            <person name="Roberts A."/>
            <person name="Saif S."/>
            <person name="Shea T."/>
            <person name="Shenoy N."/>
            <person name="Sisk P."/>
            <person name="Stolte C."/>
            <person name="Sykes S."/>
            <person name="White J."/>
            <person name="Yandava C."/>
            <person name="Haas B."/>
            <person name="Henn M.R."/>
            <person name="Nusbaum C."/>
            <person name="Birren B."/>
        </authorList>
    </citation>
    <scope>NUCLEOTIDE SEQUENCE [LARGE SCALE GENOMIC DNA]</scope>
</reference>
<evidence type="ECO:0000313" key="2">
    <source>
        <dbReference type="Proteomes" id="UP000095285"/>
    </source>
</evidence>
<accession>A0A1I7VY76</accession>
<evidence type="ECO:0000313" key="3">
    <source>
        <dbReference type="WBParaSite" id="EN70_7525"/>
    </source>
</evidence>
<protein>
    <submittedName>
        <fullName evidence="3">Protein kinase domain-containing protein</fullName>
    </submittedName>
</protein>
<keyword evidence="2" id="KW-1185">Reference proteome</keyword>